<dbReference type="EMBL" id="FO681348">
    <property type="protein sequence ID" value="CCV66200.1"/>
    <property type="molecule type" value="Genomic_DNA"/>
</dbReference>
<evidence type="ECO:0000259" key="3">
    <source>
        <dbReference type="PROSITE" id="PS50977"/>
    </source>
</evidence>
<dbReference type="GO" id="GO:0003677">
    <property type="term" value="F:DNA binding"/>
    <property type="evidence" value="ECO:0007669"/>
    <property type="project" value="UniProtKB-UniRule"/>
</dbReference>
<dbReference type="PANTHER" id="PTHR43479">
    <property type="entry name" value="ACREF/ENVCD OPERON REPRESSOR-RELATED"/>
    <property type="match status" value="1"/>
</dbReference>
<evidence type="ECO:0000313" key="4">
    <source>
        <dbReference type="EMBL" id="CCV66200.1"/>
    </source>
</evidence>
<gene>
    <name evidence="4" type="ORF">BN85311790</name>
</gene>
<keyword evidence="5" id="KW-1185">Reference proteome</keyword>
<dbReference type="PROSITE" id="PS50977">
    <property type="entry name" value="HTH_TETR_2"/>
    <property type="match status" value="1"/>
</dbReference>
<dbReference type="PANTHER" id="PTHR43479:SF11">
    <property type="entry name" value="ACREF_ENVCD OPERON REPRESSOR-RELATED"/>
    <property type="match status" value="1"/>
</dbReference>
<name>U4KPC0_9MOLU</name>
<dbReference type="STRING" id="61635.BN85311790"/>
<dbReference type="RefSeq" id="WP_030005060.1">
    <property type="nucleotide sequence ID" value="NC_022549.1"/>
</dbReference>
<dbReference type="OrthoDB" id="92787at2"/>
<reference evidence="4 5" key="1">
    <citation type="journal article" date="2013" name="J. Mol. Microbiol. Biotechnol.">
        <title>Analysis of the Complete Genomes of Acholeplasma brassicae , A. palmae and A. laidlawii and Their Comparison to the Obligate Parasites from ' Candidatus Phytoplasma'.</title>
        <authorList>
            <person name="Kube M."/>
            <person name="Siewert C."/>
            <person name="Migdoll A.M."/>
            <person name="Duduk B."/>
            <person name="Holz S."/>
            <person name="Rabus R."/>
            <person name="Seemuller E."/>
            <person name="Mitrovic J."/>
            <person name="Muller I."/>
            <person name="Buttner C."/>
            <person name="Reinhardt R."/>
        </authorList>
    </citation>
    <scope>NUCLEOTIDE SEQUENCE [LARGE SCALE GENOMIC DNA]</scope>
    <source>
        <strain evidence="5">0502</strain>
    </source>
</reference>
<accession>U4KPC0</accession>
<dbReference type="KEGG" id="abra:BN85311790"/>
<sequence>MPKETFIKLPQEKKNTILNAAVKEFQERRVEDAIIANIIKTAKIPRGSFYQYFNDIYDLYEYIIGYIEDIKTDHFQGIFLSYHLPFLDRVRLLIDKAIDFASQNKAFVFIGKRHSESVYVKYSIDLQNRMNDLKTTFDLWIDTDKERNLIRKEVDTRTLSHAAVTFFTQLVTEFYLYEKYTKNELKVKNECLIDILKNGVKFNV</sequence>
<dbReference type="InterPro" id="IPR050624">
    <property type="entry name" value="HTH-type_Tx_Regulator"/>
</dbReference>
<feature type="domain" description="HTH tetR-type" evidence="3">
    <location>
        <begin position="11"/>
        <end position="71"/>
    </location>
</feature>
<feature type="DNA-binding region" description="H-T-H motif" evidence="2">
    <location>
        <begin position="34"/>
        <end position="53"/>
    </location>
</feature>
<keyword evidence="1 2" id="KW-0238">DNA-binding</keyword>
<evidence type="ECO:0000256" key="2">
    <source>
        <dbReference type="PROSITE-ProRule" id="PRU00335"/>
    </source>
</evidence>
<dbReference type="Gene3D" id="1.10.357.10">
    <property type="entry name" value="Tetracycline Repressor, domain 2"/>
    <property type="match status" value="1"/>
</dbReference>
<dbReference type="AlphaFoldDB" id="U4KPC0"/>
<dbReference type="HOGENOM" id="CLU_069356_45_1_14"/>
<evidence type="ECO:0000313" key="5">
    <source>
        <dbReference type="Proteomes" id="UP000032737"/>
    </source>
</evidence>
<organism evidence="4 5">
    <name type="scientific">Acholeplasma brassicae</name>
    <dbReference type="NCBI Taxonomy" id="61635"/>
    <lineage>
        <taxon>Bacteria</taxon>
        <taxon>Bacillati</taxon>
        <taxon>Mycoplasmatota</taxon>
        <taxon>Mollicutes</taxon>
        <taxon>Acholeplasmatales</taxon>
        <taxon>Acholeplasmataceae</taxon>
        <taxon>Acholeplasma</taxon>
    </lineage>
</organism>
<dbReference type="Pfam" id="PF00440">
    <property type="entry name" value="TetR_N"/>
    <property type="match status" value="1"/>
</dbReference>
<dbReference type="Proteomes" id="UP000032737">
    <property type="component" value="Chromosome"/>
</dbReference>
<dbReference type="InterPro" id="IPR009057">
    <property type="entry name" value="Homeodomain-like_sf"/>
</dbReference>
<proteinExistence type="predicted"/>
<dbReference type="SUPFAM" id="SSF46689">
    <property type="entry name" value="Homeodomain-like"/>
    <property type="match status" value="1"/>
</dbReference>
<evidence type="ECO:0000256" key="1">
    <source>
        <dbReference type="ARBA" id="ARBA00023125"/>
    </source>
</evidence>
<dbReference type="InterPro" id="IPR001647">
    <property type="entry name" value="HTH_TetR"/>
</dbReference>
<protein>
    <submittedName>
        <fullName evidence="4">Transcriptional regulator, TetR family</fullName>
    </submittedName>
</protein>